<feature type="domain" description="Trimeric autotransporter adhesin YadA-like head" evidence="14">
    <location>
        <begin position="313"/>
        <end position="339"/>
    </location>
</feature>
<keyword evidence="6 12" id="KW-0812">Transmembrane</keyword>
<dbReference type="InterPro" id="IPR024973">
    <property type="entry name" value="ESPR"/>
</dbReference>
<feature type="domain" description="Trimeric autotransporter adhesin YadA-like stalk" evidence="15">
    <location>
        <begin position="3041"/>
        <end position="3082"/>
    </location>
</feature>
<feature type="domain" description="Trimeric autotransporter adhesin YadA-like stalk" evidence="15">
    <location>
        <begin position="1364"/>
        <end position="1407"/>
    </location>
</feature>
<feature type="domain" description="Trimeric autotransporter adhesin YadA-like head" evidence="14">
    <location>
        <begin position="609"/>
        <end position="635"/>
    </location>
</feature>
<dbReference type="InterPro" id="IPR005594">
    <property type="entry name" value="YadA_C"/>
</dbReference>
<feature type="domain" description="Trimeric autotransporter adhesin YadA-like head" evidence="14">
    <location>
        <begin position="657"/>
        <end position="679"/>
    </location>
</feature>
<dbReference type="EMBL" id="CP097501">
    <property type="protein sequence ID" value="URD68411.1"/>
    <property type="molecule type" value="Genomic_DNA"/>
</dbReference>
<dbReference type="GO" id="GO:0009986">
    <property type="term" value="C:cell surface"/>
    <property type="evidence" value="ECO:0007669"/>
    <property type="project" value="UniProtKB-SubCell"/>
</dbReference>
<keyword evidence="5" id="KW-1134">Transmembrane beta strand</keyword>
<feature type="domain" description="Trimeric autotransporter adhesin YadA-like stalk" evidence="15">
    <location>
        <begin position="2269"/>
        <end position="2307"/>
    </location>
</feature>
<evidence type="ECO:0000259" key="15">
    <source>
        <dbReference type="Pfam" id="PF05662"/>
    </source>
</evidence>
<keyword evidence="9 12" id="KW-0472">Membrane</keyword>
<evidence type="ECO:0000256" key="12">
    <source>
        <dbReference type="SAM" id="Phobius"/>
    </source>
</evidence>
<reference evidence="17" key="1">
    <citation type="submission" date="2022-05" db="EMBL/GenBank/DDBJ databases">
        <title>Alysiella filiformis genome sequencing.</title>
        <authorList>
            <person name="Viehboeck T."/>
        </authorList>
    </citation>
    <scope>NUCLEOTIDE SEQUENCE</scope>
    <source>
        <strain evidence="17">DSM 2580</strain>
    </source>
</reference>
<evidence type="ECO:0000256" key="4">
    <source>
        <dbReference type="ARBA" id="ARBA00022448"/>
    </source>
</evidence>
<dbReference type="Gene3D" id="3.30.1300.30">
    <property type="entry name" value="GSPII I/J protein-like"/>
    <property type="match status" value="1"/>
</dbReference>
<comment type="similarity">
    <text evidence="3">Belongs to the autotransporter-2 (AT-2) (TC 1.B.40) family.</text>
</comment>
<feature type="domain" description="Trimeric autotransporter adhesin YadA-like head" evidence="14">
    <location>
        <begin position="109"/>
        <end position="133"/>
    </location>
</feature>
<evidence type="ECO:0000313" key="18">
    <source>
        <dbReference type="Proteomes" id="UP001056819"/>
    </source>
</evidence>
<dbReference type="CDD" id="cd12820">
    <property type="entry name" value="LbR_YadA-like"/>
    <property type="match status" value="2"/>
</dbReference>
<evidence type="ECO:0000256" key="6">
    <source>
        <dbReference type="ARBA" id="ARBA00022692"/>
    </source>
</evidence>
<evidence type="ECO:0000256" key="2">
    <source>
        <dbReference type="ARBA" id="ARBA00004442"/>
    </source>
</evidence>
<dbReference type="Pfam" id="PF13018">
    <property type="entry name" value="ESPR"/>
    <property type="match status" value="1"/>
</dbReference>
<keyword evidence="4" id="KW-0813">Transport</keyword>
<organism evidence="17 18">
    <name type="scientific">Conchiformibius steedae DSM 2580</name>
    <dbReference type="NCBI Taxonomy" id="1121352"/>
    <lineage>
        <taxon>Bacteria</taxon>
        <taxon>Pseudomonadati</taxon>
        <taxon>Pseudomonadota</taxon>
        <taxon>Betaproteobacteria</taxon>
        <taxon>Neisseriales</taxon>
        <taxon>Neisseriaceae</taxon>
        <taxon>Conchiformibius</taxon>
    </lineage>
</organism>
<feature type="domain" description="Trimeric autotransporter adhesin YadA-like C-terminal membrane anchor" evidence="13">
    <location>
        <begin position="3222"/>
        <end position="3282"/>
    </location>
</feature>
<dbReference type="RefSeq" id="WP_182078443.1">
    <property type="nucleotide sequence ID" value="NZ_CP097501.1"/>
</dbReference>
<feature type="domain" description="Trimeric autotransporter adhesin YadA-like stalk" evidence="15">
    <location>
        <begin position="1923"/>
        <end position="1966"/>
    </location>
</feature>
<keyword evidence="8" id="KW-0653">Protein transport</keyword>
<feature type="domain" description="Trimeric autotransporter adhesin YadA-like stalk" evidence="15">
    <location>
        <begin position="1143"/>
        <end position="1178"/>
    </location>
</feature>
<keyword evidence="10" id="KW-0998">Cell outer membrane</keyword>
<feature type="domain" description="ESPR" evidence="16">
    <location>
        <begin position="1"/>
        <end position="47"/>
    </location>
</feature>
<dbReference type="SUPFAM" id="SSF101999">
    <property type="entry name" value="Trimeric adhesin"/>
    <property type="match status" value="1"/>
</dbReference>
<dbReference type="SUPFAM" id="SSF54523">
    <property type="entry name" value="Pili subunits"/>
    <property type="match status" value="1"/>
</dbReference>
<evidence type="ECO:0000259" key="16">
    <source>
        <dbReference type="Pfam" id="PF13018"/>
    </source>
</evidence>
<evidence type="ECO:0000256" key="8">
    <source>
        <dbReference type="ARBA" id="ARBA00022927"/>
    </source>
</evidence>
<proteinExistence type="inferred from homology"/>
<evidence type="ECO:0000313" key="17">
    <source>
        <dbReference type="EMBL" id="URD68411.1"/>
    </source>
</evidence>
<accession>A0AAE9HXD5</accession>
<evidence type="ECO:0000259" key="13">
    <source>
        <dbReference type="Pfam" id="PF03895"/>
    </source>
</evidence>
<gene>
    <name evidence="17" type="ORF">LNQ82_04490</name>
</gene>
<feature type="domain" description="Trimeric autotransporter adhesin YadA-like stalk" evidence="15">
    <location>
        <begin position="1710"/>
        <end position="1736"/>
    </location>
</feature>
<sequence>MNHTYRVVFNESTKTYVAVSENEPAKGKSKSVKKAVAAAVALVFGGASGLASAVISDTKEGTNLLIRPQTGTDPSLIGGGTGGGYSIAIGSKAQVDRNYAIAMGVDSKAGGQASVALGSLVQATGHQSIALGTTSLPLTNNNAWATVAKGDQSLAIGLVQSIGRQSTAIGNDVYSGGVGSVAIGSDDTGNKQTKGHEYTIATNHRYGKGGTDVDSVGYVKTNSRDAKHNALYVATVTQGNGAVSVGAHTQSLHHGATAIGSGAVAGMGKATDGAMNTVNLTLQSVRGIQATAVGAQSFAASDRTTALGTNAMAGGENATAVGANSIAYSAKTIAIGDGARAGSNGETDSSKLNKDNVKAPNAIAIGSNANAVAENSLTLGANATTTTNATHGISIGKDANTDVVGGITIGWNAKSSDNRGSRHLSRYNPYNPLTDKSNVKESSRQSNGKTVTTHLVKNAGSTNDNFASVSVVVGPNASAQGGNGSVVMGDRANASAGLSIAIGANAHAANNKDSSGTSTIALGASAYASGNTALAIGRQSAATQDFSQAIGNVAAATGVGSLAVGHSANATGYRAIAIGSSNIKDAGGTVGSTGTQAGTEYQKDSQARASGDDAIAFGAGAQSDSYTSIALGAFSDVESNSNHSMALGNLAKAKHQKAVAIGYAAKTEAETGIAMGANATVTAKNGIGIGTLTTVSGEQSVGVGFTNKISGKTSGAFGNSNTVAQNNTFVVGNKVSTTQANSVILGNESTDRAATTENNANVNGLTYSGFAGQGAAAKGVVSVGKVGGERQIINVAAGKISETSTDAINGSQLYFTQKNLGNLARSTANHLGGNAGINTDGTLKAPTYNLTHGSNVPTKNQTANNVGAALTNLNNYINEGWEVHDKTGKKGTVTPGDKVKFVAGDGATVKVDQETRNGETVITIGATNQVSNTKLDVAGGKINTPNPTDGAKYVNATTVANAVNNVSWELQQGGAKKDDVKAGDKVNFVNGKGTTVSITNEGDTKSNIKIDVDTGDVAFNNGTATTTNPEKIAKAGDVANVTNNATNYVVNKGLNFKGNSADSIHKNLGDTLTIKGGHPNNTDVSDKNTFVEKVGDELIVKFAETPEFKGIKLADNNNVVNLAPNGADNLKLTGSNGNAPVTISNVKAGKDPMDAVNVSQLNALKWKLDVDADAAAGGKVEGKGETVVNDQTVKVVAGKGIQVKKVGTTVTISSTVTPGAPAQNIEFADLNVNQNTGQVNTPQNGDGDKAVNATTVAKAINKSGWIATSDVAEGGEREGDATDELVNPGDKVELIAGKNLKIKQENGKFTYSTKENVSFTHVDSDSISIGNGNNADGSKPIVTLTTDPTSGALKVANKDGNPVKITNVAPAELSENSKDAVNGSQLYSLGDSVTNIFGGDTAFNKDAGKVEGFKFQVTKEGDNNPVYGTQSPDVHKALTDLNKYVNEGIKVGDNTGNKISTLTPTEQLNFVNSDSVSSNVVVGDNGATNVSFAVKTGTITPEGNKAVVNETGGKIATVGDVANVVNNVAWELQQDGTKKDDVKAGDKVNFVNGKGTTVSITAENDTTSKVQIDVDTAALTGDVTFNNDNGTATAAEPDKLAKAGDVANVTNNATKHVIEKGLKFAGNDGQPVHKNLGDTLTIKGGHGADGVSDKNTFVENVDGNLVVKFAETPEFKGIKLSEGGNTVNLAPNGADNLKLTGGDGNGPVTISNVKDGVEGNDAVNVNQLNALKWKLTVADTGTGKAEGATETEVGSQTVTVVAGDGIGIKQEGTKVTISSNAKGLSYADLTVDNANGKVNEPQGADGDKVVNATTVANAINQSGWIATSDVAEGGEREGNASDELVNPGDKVELIAGKNLKIKQENGKFTYSTKENVSFTHVDSDSISIGNGNNVDGSKPIVTLTTDPTSGALKVANKDGNPVKITNVAPAELSENSKDAVNGSQLYSLGDSVTNIFGGDTAFNKDAGKVEGFKFQVTKEGDNNPVYGAESPDVHKALTNLNKYVNEGIKVGDNTGNKISTLTPTEQLNFVDGDNVSSKVEVGTDGATNVSFAVKTGTITPEGNKAVVNETGGKIATVGDVANVVNNVAWELQQDGTKKDDVKAGDKVNFVNGKGTTVSITAENDTTSKIQIDVDTAALTGDVTFNNDNGTATAAEPDKLAKAGDVANVTNNATKHVIEKGLKFAGNDGNAVHKNLGETLTIKGGHGADGVSDKNTFVEKVGDDLVVKFAETPEFKGIKLSEGGNTVNLNPAADNTLKLTGSDNNAPVTISNVKAGEQDTDAVNVSQLNALKWKLNVEQGSGTGTVSANDGETTVGKDTVTVVAGDGIDLKKTGSKITISSNAKGLSYADLKVDNTNGKVETPQGEEGGKVVNATTVANAINKSGWIATSDVAEGGEREGDATDELVNPGEKVELIAGKNLKIKQENGKFTYSTKENVSFTHVDSDSISIGNGNNADGSKPIVTLTTDPTSGALKVANKDGNPVKITNVAPAELSEGSKDAVNGSQLYSLGDSVTNIFGGDTAFNKDAGKVEGFKFQVTKEGDNNPVYGAESPDVHKALTNLNKYVNEGIKVGDNTGNKISTLTPTEQLNFVNSDSVSSNVVVGDNGATNVSFAVKTGTITPEGNKAVVNETGGKIATVGDVANVVNNVAWELQQGGEKKDDVKAGDKVNFVNGKGTTVSITAENETTSKVQIDVDAQSITNDAQLPVVYTDANGKKVYKQPDGKFTTEPNGSGDVVEPGNVIASLNSGGNETTAPTTLANVKGNLNVVNDADGSVSNPAGNKVDGDNKTAVTPQDLNPNHAATVGDVLNSGWNLQGNGKAQDFVRHGDTINFKDGQGSKVNIAVENGNVTTISFDTPLSYVDGDKTNMGDQTHNPTNSVTLIGKDKGAAVNLKNVSSGVGDNLSGNAFIDALNKASGDQLNNAVNVSDLKNLNQAINNAANGTGFNLAVSKSEGGEIGASTATDTRIGNSETMTLDAGKNIKVTQTDNGFSVATTDNLNVSSVTTQDGDKQTVLNGGGITIKQGDTTVSLTNKGLDNGGNKVVNVAEGDISSTSKDAVNGSQLYNLQNNLKNLVDNANTNATTGWALSVNGDEATTIKPKGDGKPVVVGFQDGQGTKVSRVAGATADAGPVVKIDTPLQYVQDDKNPGSLKNEVTLVVNKDDKGNPTGPVTIHNVAEGKANTDAVNVGQLNAGLSNINNRINGLADDADAGTAAAMATAGLPQAYLPGKSMVSVAGSTYRGKQGYAVGFSAISDGGNWIIKGSVNGHTRGHFGATVGAGYQW</sequence>
<name>A0AAE9HXD5_9NEIS</name>
<dbReference type="InterPro" id="IPR011049">
    <property type="entry name" value="Serralysin-like_metalloprot_C"/>
</dbReference>
<keyword evidence="7" id="KW-0732">Signal</keyword>
<dbReference type="InterPro" id="IPR037174">
    <property type="entry name" value="Trimeric_adhesin"/>
</dbReference>
<dbReference type="InterPro" id="IPR045584">
    <property type="entry name" value="Pilin-like"/>
</dbReference>
<feature type="domain" description="Trimeric autotransporter adhesin YadA-like head" evidence="14">
    <location>
        <begin position="515"/>
        <end position="540"/>
    </location>
</feature>
<dbReference type="InterPro" id="IPR008635">
    <property type="entry name" value="Coiled_stalk_dom"/>
</dbReference>
<dbReference type="Proteomes" id="UP001056819">
    <property type="component" value="Chromosome"/>
</dbReference>
<feature type="domain" description="Trimeric autotransporter adhesin YadA-like stalk" evidence="15">
    <location>
        <begin position="3172"/>
        <end position="3211"/>
    </location>
</feature>
<evidence type="ECO:0000256" key="1">
    <source>
        <dbReference type="ARBA" id="ARBA00004241"/>
    </source>
</evidence>
<comment type="subcellular location">
    <subcellularLocation>
        <location evidence="2">Cell outer membrane</location>
    </subcellularLocation>
    <subcellularLocation>
        <location evidence="1">Cell surface</location>
    </subcellularLocation>
</comment>
<feature type="domain" description="Trimeric autotransporter adhesin YadA-like head" evidence="14">
    <location>
        <begin position="83"/>
        <end position="105"/>
    </location>
</feature>
<feature type="transmembrane region" description="Helical" evidence="12">
    <location>
        <begin position="35"/>
        <end position="55"/>
    </location>
</feature>
<dbReference type="SUPFAM" id="SSF101967">
    <property type="entry name" value="Adhesin YadA, collagen-binding domain"/>
    <property type="match status" value="3"/>
</dbReference>
<feature type="region of interest" description="Disordered" evidence="11">
    <location>
        <begin position="414"/>
        <end position="449"/>
    </location>
</feature>
<dbReference type="GO" id="GO:0009279">
    <property type="term" value="C:cell outer membrane"/>
    <property type="evidence" value="ECO:0007669"/>
    <property type="project" value="UniProtKB-SubCell"/>
</dbReference>
<keyword evidence="12" id="KW-1133">Transmembrane helix</keyword>
<dbReference type="InterPro" id="IPR008640">
    <property type="entry name" value="Adhesin_Head_dom"/>
</dbReference>
<feature type="domain" description="Trimeric autotransporter adhesin YadA-like stalk" evidence="15">
    <location>
        <begin position="2484"/>
        <end position="2527"/>
    </location>
</feature>
<dbReference type="Pfam" id="PF05658">
    <property type="entry name" value="YadA_head"/>
    <property type="match status" value="9"/>
</dbReference>
<dbReference type="GO" id="GO:0015031">
    <property type="term" value="P:protein transport"/>
    <property type="evidence" value="ECO:0007669"/>
    <property type="project" value="UniProtKB-KW"/>
</dbReference>
<evidence type="ECO:0000256" key="10">
    <source>
        <dbReference type="ARBA" id="ARBA00023237"/>
    </source>
</evidence>
<feature type="domain" description="Trimeric autotransporter adhesin YadA-like stalk" evidence="15">
    <location>
        <begin position="791"/>
        <end position="830"/>
    </location>
</feature>
<evidence type="ECO:0000256" key="3">
    <source>
        <dbReference type="ARBA" id="ARBA00005848"/>
    </source>
</evidence>
<dbReference type="Pfam" id="PF05662">
    <property type="entry name" value="YadA_stalk"/>
    <property type="match status" value="9"/>
</dbReference>
<dbReference type="Pfam" id="PF03895">
    <property type="entry name" value="YadA_anchor"/>
    <property type="match status" value="1"/>
</dbReference>
<dbReference type="Gene3D" id="1.20.5.170">
    <property type="match status" value="4"/>
</dbReference>
<protein>
    <submittedName>
        <fullName evidence="17">YadA-like family protein</fullName>
    </submittedName>
</protein>
<dbReference type="Gene3D" id="3.90.1780.10">
    <property type="entry name" value="Trimeric adhesin"/>
    <property type="match status" value="8"/>
</dbReference>
<feature type="domain" description="Trimeric autotransporter adhesin YadA-like head" evidence="14">
    <location>
        <begin position="360"/>
        <end position="383"/>
    </location>
</feature>
<evidence type="ECO:0000256" key="9">
    <source>
        <dbReference type="ARBA" id="ARBA00023136"/>
    </source>
</evidence>
<feature type="domain" description="Trimeric autotransporter adhesin YadA-like head" evidence="14">
    <location>
        <begin position="556"/>
        <end position="581"/>
    </location>
</feature>
<evidence type="ECO:0000256" key="7">
    <source>
        <dbReference type="ARBA" id="ARBA00022729"/>
    </source>
</evidence>
<evidence type="ECO:0000259" key="14">
    <source>
        <dbReference type="Pfam" id="PF05658"/>
    </source>
</evidence>
<evidence type="ECO:0000256" key="11">
    <source>
        <dbReference type="SAM" id="MobiDB-lite"/>
    </source>
</evidence>
<feature type="domain" description="Trimeric autotransporter adhesin YadA-like head" evidence="14">
    <location>
        <begin position="287"/>
        <end position="311"/>
    </location>
</feature>
<dbReference type="Gene3D" id="2.150.10.10">
    <property type="entry name" value="Serralysin-like metalloprotease, C-terminal"/>
    <property type="match status" value="5"/>
</dbReference>
<dbReference type="Gene3D" id="6.10.250.2040">
    <property type="match status" value="1"/>
</dbReference>
<evidence type="ECO:0000256" key="5">
    <source>
        <dbReference type="ARBA" id="ARBA00022452"/>
    </source>
</evidence>